<evidence type="ECO:0000256" key="1">
    <source>
        <dbReference type="SAM" id="SignalP"/>
    </source>
</evidence>
<protein>
    <recommendedName>
        <fullName evidence="2">Endonuclease/exonuclease/phosphatase domain-containing protein</fullName>
    </recommendedName>
</protein>
<dbReference type="Gene3D" id="2.60.120.200">
    <property type="match status" value="1"/>
</dbReference>
<evidence type="ECO:0000313" key="3">
    <source>
        <dbReference type="EMBL" id="RUO23643.1"/>
    </source>
</evidence>
<dbReference type="NCBIfam" id="NF033681">
    <property type="entry name" value="ExeM_NucH_DNase"/>
    <property type="match status" value="1"/>
</dbReference>
<dbReference type="Proteomes" id="UP000288395">
    <property type="component" value="Unassembled WGS sequence"/>
</dbReference>
<dbReference type="CDD" id="cd10283">
    <property type="entry name" value="MnuA_DNase1-like"/>
    <property type="match status" value="1"/>
</dbReference>
<dbReference type="PANTHER" id="PTHR42834">
    <property type="entry name" value="ENDONUCLEASE/EXONUCLEASE/PHOSPHATASE FAMILY PROTEIN (AFU_ORTHOLOGUE AFUA_3G09210)"/>
    <property type="match status" value="1"/>
</dbReference>
<comment type="caution">
    <text evidence="3">The sequence shown here is derived from an EMBL/GenBank/DDBJ whole genome shotgun (WGS) entry which is preliminary data.</text>
</comment>
<dbReference type="PANTHER" id="PTHR42834:SF1">
    <property type="entry name" value="ENDONUCLEASE_EXONUCLEASE_PHOSPHATASE FAMILY PROTEIN (AFU_ORTHOLOGUE AFUA_3G09210)"/>
    <property type="match status" value="1"/>
</dbReference>
<proteinExistence type="predicted"/>
<dbReference type="Gene3D" id="3.60.10.10">
    <property type="entry name" value="Endonuclease/exonuclease/phosphatase"/>
    <property type="match status" value="1"/>
</dbReference>
<feature type="domain" description="Endonuclease/exonuclease/phosphatase" evidence="2">
    <location>
        <begin position="650"/>
        <end position="906"/>
    </location>
</feature>
<evidence type="ECO:0000259" key="2">
    <source>
        <dbReference type="Pfam" id="PF03372"/>
    </source>
</evidence>
<dbReference type="Pfam" id="PF03372">
    <property type="entry name" value="Exo_endo_phos"/>
    <property type="match status" value="1"/>
</dbReference>
<organism evidence="3 4">
    <name type="scientific">Aliidiomarina iranensis</name>
    <dbReference type="NCBI Taxonomy" id="1434071"/>
    <lineage>
        <taxon>Bacteria</taxon>
        <taxon>Pseudomonadati</taxon>
        <taxon>Pseudomonadota</taxon>
        <taxon>Gammaproteobacteria</taxon>
        <taxon>Alteromonadales</taxon>
        <taxon>Idiomarinaceae</taxon>
        <taxon>Aliidiomarina</taxon>
    </lineage>
</organism>
<dbReference type="SUPFAM" id="SSF56219">
    <property type="entry name" value="DNase I-like"/>
    <property type="match status" value="1"/>
</dbReference>
<feature type="chain" id="PRO_5019254314" description="Endonuclease/exonuclease/phosphatase domain-containing protein" evidence="1">
    <location>
        <begin position="23"/>
        <end position="1479"/>
    </location>
</feature>
<dbReference type="EMBL" id="PIPJ01000001">
    <property type="protein sequence ID" value="RUO23643.1"/>
    <property type="molecule type" value="Genomic_DNA"/>
</dbReference>
<dbReference type="OrthoDB" id="9800417at2"/>
<gene>
    <name evidence="3" type="ORF">CWE08_03070</name>
</gene>
<dbReference type="RefSeq" id="WP_126765463.1">
    <property type="nucleotide sequence ID" value="NZ_PIPJ01000001.1"/>
</dbReference>
<name>A0A432W3A5_9GAMM</name>
<dbReference type="NCBIfam" id="NF038128">
    <property type="entry name" value="choice_anch_J"/>
    <property type="match status" value="1"/>
</dbReference>
<dbReference type="InterPro" id="IPR047971">
    <property type="entry name" value="ExeM-like"/>
</dbReference>
<feature type="signal peptide" evidence="1">
    <location>
        <begin position="1"/>
        <end position="22"/>
    </location>
</feature>
<dbReference type="InterPro" id="IPR005135">
    <property type="entry name" value="Endo/exonuclease/phosphatase"/>
</dbReference>
<dbReference type="GO" id="GO:0003824">
    <property type="term" value="F:catalytic activity"/>
    <property type="evidence" value="ECO:0007669"/>
    <property type="project" value="InterPro"/>
</dbReference>
<evidence type="ECO:0000313" key="4">
    <source>
        <dbReference type="Proteomes" id="UP000288395"/>
    </source>
</evidence>
<keyword evidence="1" id="KW-0732">Signal</keyword>
<reference evidence="4" key="1">
    <citation type="journal article" date="2018" name="Front. Microbiol.">
        <title>Genome-Based Analysis Reveals the Taxonomy and Diversity of the Family Idiomarinaceae.</title>
        <authorList>
            <person name="Liu Y."/>
            <person name="Lai Q."/>
            <person name="Shao Z."/>
        </authorList>
    </citation>
    <scope>NUCLEOTIDE SEQUENCE [LARGE SCALE GENOMIC DNA]</scope>
    <source>
        <strain evidence="4">GBPy7</strain>
    </source>
</reference>
<sequence length="1479" mass="158639">MKVFIKALFTAALLLLATTVQANDREVLGYWSFNQGEFTENSFPLTPDVGNRAMFTLVNIGDYADGIADFTGTTTNRLDSSFPAGRDLAIRGGTDTANNGASFELMIDMTGLVDLEVSWAQRGSSTGFVERVVAYSLDGETFTTVETDSGALSSSYQARSYDLSAISELNDQANVFVRVTLTGATSTSGNNRFDNVQVTALSAADADRITVYNKDFSSNPFEMGWSEVAVSGEQRWDWNGSFGNISFSPFVSGCQANDNWLISPAINLDSQIDERLNFDIARGFPGDNPLEVYYTTVPQNGDAVNPEDWVLLTTVNSSDFSSNNAPERFAGFEELQALEGVAHIAFRFNYESGECGTWRIAQLDMSALMAPFDPVEFACGAPVTRIHQVQGFGFQSQMQGAQVQVEAVVTGVYQDTSDGGLGGFFLQEKSENADSNPLTSEGIFVYDAGFGVPLAEGDVVRVQGTVSEYFYNTQISDVTNVEICATGELDTVSAANFSLPIENFTDLESLEGMLVSSEQPLTVTEVFSAVRFGEIQVSNGRLFEPTQVAAPGEAARAVLEENARNKLIFDNARTGTYRTPFLSGIDGSEVNFENPIRNGFLVETDVTGHMGYSFGSYRVHVGTEIPFVQGANERPEPVVRAAGSNLRLATLNVENLFTTLSGSCGPNELSCRGASTSEELELQLAKLTGAIAALDADVVALVEIENDADDSTLQALVNALNENQGSEVWDYVATGFVGTDAIKNGFIYRTESIATVGDFAVLDSSVDPDFDSSRQRPALAQTFIADDFYQFTAVALHLRAKSCSGASGANSDAGDGQGCWNEWRTLSSQALARWLDSNPTSADSDHTIVLGDFNAYAQEDPLAALYTNGYVNAAIAANFDNPEVYSYVFQGQSGSLDHAVVNSSMAQNMVDARAWHINSDELPVFNYTLGNLPSSSIPKPANFTGTAPFRSSDHDPIVVDFFFETPAPVDPETALPRGVNLPSNATVERFTVPGSENTSIEVRYEMGERLVDANLLVSPNNRVLELQVTSAVHDYQVHFAAAAEAITLAEDGMWEVKVGNHTLHVLAGNEMPLALTTASETETTSVYANEQAEIEFTADYQAQVITDDGYEQLRAVVTTNAGLANFFSVIEGSLTLISSADAGVSAESAITGAFAITKGEQNLLLDSMGNLTLDGEAQTSGVSYLWAGTELQLIDAVIEGNALSIATADGELINVDLGPQPIQDTQPTSNNMDGITASGWQTDLFGAVYSATVNNLELEVLANGALFIEQWLDDVASMFSSSVAGVTANVVPAELVIPLANDDFVARFTASNDVLNFALDANGFIELTAEGAEVAVHSAGSQVGFTDTEHGVVEYAAGDVDVHFSVMPQQVHSTRTNFSGETLMVNAEGFLATGALMATEDGYEQQIAVQNEEGLSARVIMLNSEIIARFEQCTESCTTLGDVLPSSVTIPADASIHLHDENGVNARIRMRVSNPIVFE</sequence>
<accession>A0A432W3A5</accession>
<dbReference type="InterPro" id="IPR036691">
    <property type="entry name" value="Endo/exonu/phosph_ase_sf"/>
</dbReference>
<dbReference type="CDD" id="cd04486">
    <property type="entry name" value="YhcR_OBF_like"/>
    <property type="match status" value="1"/>
</dbReference>
<keyword evidence="4" id="KW-1185">Reference proteome</keyword>